<dbReference type="PANTHER" id="PTHR48153:SF4">
    <property type="entry name" value="UBIQUITIN CARBOXYL-TERMINAL HYDROLASE MUG105"/>
    <property type="match status" value="1"/>
</dbReference>
<dbReference type="InterPro" id="IPR012462">
    <property type="entry name" value="UFSP1/2_DUB_cat"/>
</dbReference>
<dbReference type="AlphaFoldDB" id="A0A5J4Z4S5"/>
<dbReference type="GO" id="GO:0019783">
    <property type="term" value="F:ubiquitin-like protein peptidase activity"/>
    <property type="evidence" value="ECO:0007669"/>
    <property type="project" value="TreeGrafter"/>
</dbReference>
<name>A0A5J4Z4S5_PORPP</name>
<evidence type="ECO:0000313" key="4">
    <source>
        <dbReference type="Proteomes" id="UP000324585"/>
    </source>
</evidence>
<evidence type="ECO:0000256" key="1">
    <source>
        <dbReference type="ARBA" id="ARBA00022801"/>
    </source>
</evidence>
<reference evidence="4" key="1">
    <citation type="journal article" date="2019" name="Nat. Commun.">
        <title>Expansion of phycobilisome linker gene families in mesophilic red algae.</title>
        <authorList>
            <person name="Lee J."/>
            <person name="Kim D."/>
            <person name="Bhattacharya D."/>
            <person name="Yoon H.S."/>
        </authorList>
    </citation>
    <scope>NUCLEOTIDE SEQUENCE [LARGE SCALE GENOMIC DNA]</scope>
    <source>
        <strain evidence="4">CCMP 1328</strain>
    </source>
</reference>
<feature type="domain" description="UFSP1/2/DUB catalytic" evidence="2">
    <location>
        <begin position="200"/>
        <end position="399"/>
    </location>
</feature>
<dbReference type="Pfam" id="PF07910">
    <property type="entry name" value="Peptidase_C78"/>
    <property type="match status" value="1"/>
</dbReference>
<gene>
    <name evidence="3" type="ORF">FVE85_5508</name>
</gene>
<organism evidence="3 4">
    <name type="scientific">Porphyridium purpureum</name>
    <name type="common">Red alga</name>
    <name type="synonym">Porphyridium cruentum</name>
    <dbReference type="NCBI Taxonomy" id="35688"/>
    <lineage>
        <taxon>Eukaryota</taxon>
        <taxon>Rhodophyta</taxon>
        <taxon>Bangiophyceae</taxon>
        <taxon>Porphyridiales</taxon>
        <taxon>Porphyridiaceae</taxon>
        <taxon>Porphyridium</taxon>
    </lineage>
</organism>
<sequence length="463" mass="50479">MDCPFCSLRNAAMDELAFHRHVEKHLDEHENELSEMAAATLSLQINAAPNGVHKAPRPAGTSASLHGVRTGYADCADGALNGGETQIEAPVAASPPDYTGTRRLSQVELDEQLARNLQATENRPTENVMEQDAVEKLRAELMKSVLDALQKERAVALNYVQSSATVSNQVVAKDAGGESSSPSPVVKTKAVVDHSRIKQRKAIHVTSELDHFQTNIYGHGWDCGYKNVQTLLSALLRDKVICQHLKSKHALQEVPTVPELQARIENAWKLGFDSEGFEQLGSLFGQNKWIGALDAAALLRSLGLRACVLDFEIGDSITAKKKFLEWVFSYFENRCKPGGLGKLLASAGCPACRGTTNLSLKRPKVIPPILLQHEGHSRSIIGAEKYADGEIKLLLLDTSSAAITGLGGRRGMACLRRDGSSEELCEPRYQAVIVSIDSLYKEKELEAAKTIISEFALKTPTLY</sequence>
<dbReference type="Gene3D" id="3.90.70.130">
    <property type="match status" value="1"/>
</dbReference>
<dbReference type="PANTHER" id="PTHR48153">
    <property type="entry name" value="UFM1-SPECIFIC PROTEASE 2"/>
    <property type="match status" value="1"/>
</dbReference>
<keyword evidence="1" id="KW-0378">Hydrolase</keyword>
<accession>A0A5J4Z4S5</accession>
<dbReference type="OrthoDB" id="288987at2759"/>
<evidence type="ECO:0000313" key="3">
    <source>
        <dbReference type="EMBL" id="KAA8497923.1"/>
    </source>
</evidence>
<dbReference type="Proteomes" id="UP000324585">
    <property type="component" value="Unassembled WGS sequence"/>
</dbReference>
<keyword evidence="4" id="KW-1185">Reference proteome</keyword>
<proteinExistence type="predicted"/>
<dbReference type="EMBL" id="VRMN01000001">
    <property type="protein sequence ID" value="KAA8497923.1"/>
    <property type="molecule type" value="Genomic_DNA"/>
</dbReference>
<protein>
    <submittedName>
        <fullName evidence="3">Zinc finger with UFM1-specific peptidase domain protein</fullName>
    </submittedName>
</protein>
<evidence type="ECO:0000259" key="2">
    <source>
        <dbReference type="Pfam" id="PF07910"/>
    </source>
</evidence>
<comment type="caution">
    <text evidence="3">The sequence shown here is derived from an EMBL/GenBank/DDBJ whole genome shotgun (WGS) entry which is preliminary data.</text>
</comment>